<evidence type="ECO:0000259" key="2">
    <source>
        <dbReference type="Pfam" id="PF02517"/>
    </source>
</evidence>
<feature type="transmembrane region" description="Helical" evidence="1">
    <location>
        <begin position="149"/>
        <end position="170"/>
    </location>
</feature>
<feature type="transmembrane region" description="Helical" evidence="1">
    <location>
        <begin position="182"/>
        <end position="200"/>
    </location>
</feature>
<organism evidence="3 5">
    <name type="scientific">Staphylococcus edaphicus</name>
    <dbReference type="NCBI Taxonomy" id="1955013"/>
    <lineage>
        <taxon>Bacteria</taxon>
        <taxon>Bacillati</taxon>
        <taxon>Bacillota</taxon>
        <taxon>Bacilli</taxon>
        <taxon>Bacillales</taxon>
        <taxon>Staphylococcaceae</taxon>
        <taxon>Staphylococcus</taxon>
    </lineage>
</organism>
<keyword evidence="3" id="KW-0645">Protease</keyword>
<protein>
    <submittedName>
        <fullName evidence="3">CPBP family intramembrane metalloprotease</fullName>
    </submittedName>
</protein>
<gene>
    <name evidence="3" type="ORF">BTJ66_05370</name>
    <name evidence="4" type="ORF">MNY58_01425</name>
</gene>
<feature type="domain" description="CAAX prenyl protease 2/Lysostaphin resistance protein A-like" evidence="2">
    <location>
        <begin position="150"/>
        <end position="243"/>
    </location>
</feature>
<feature type="transmembrane region" description="Helical" evidence="1">
    <location>
        <begin position="63"/>
        <end position="81"/>
    </location>
</feature>
<feature type="transmembrane region" description="Helical" evidence="1">
    <location>
        <begin position="206"/>
        <end position="224"/>
    </location>
</feature>
<evidence type="ECO:0000256" key="1">
    <source>
        <dbReference type="SAM" id="Phobius"/>
    </source>
</evidence>
<accession>A0A2C6WPD7</accession>
<dbReference type="EMBL" id="MRZN01000006">
    <property type="protein sequence ID" value="PHK49935.1"/>
    <property type="molecule type" value="Genomic_DNA"/>
</dbReference>
<keyword evidence="3" id="KW-0482">Metalloprotease</keyword>
<dbReference type="OrthoDB" id="2411709at2"/>
<dbReference type="InterPro" id="IPR052710">
    <property type="entry name" value="CAAX_protease"/>
</dbReference>
<name>A0A2C6WPD7_9STAP</name>
<dbReference type="Proteomes" id="UP000223828">
    <property type="component" value="Unassembled WGS sequence"/>
</dbReference>
<evidence type="ECO:0000313" key="4">
    <source>
        <dbReference type="EMBL" id="UQW81804.1"/>
    </source>
</evidence>
<reference evidence="3" key="1">
    <citation type="journal article" date="2017" name="Appl. Environ. Microbiol.">
        <title>Staphylococcus edaphicus sp. nov., isolated in Antarctica, harbours mecC gene and genomic islands with suspected role in adaptation to extreme environment.</title>
        <authorList>
            <person name="Pantucek R."/>
            <person name="Sedlacek I."/>
            <person name="Indrakova A."/>
            <person name="Vrbovska V."/>
            <person name="Maslanova I."/>
            <person name="Kovarovic V."/>
            <person name="Svec P."/>
            <person name="Kralova S."/>
            <person name="Kristofova L."/>
            <person name="Keklakova J."/>
            <person name="Petras P."/>
            <person name="Doskar J."/>
        </authorList>
    </citation>
    <scope>NUCLEOTIDE SEQUENCE</scope>
    <source>
        <strain evidence="3">CCM 8730</strain>
    </source>
</reference>
<feature type="transmembrane region" description="Helical" evidence="1">
    <location>
        <begin position="20"/>
        <end position="43"/>
    </location>
</feature>
<dbReference type="EMBL" id="CP093217">
    <property type="protein sequence ID" value="UQW81804.1"/>
    <property type="molecule type" value="Genomic_DNA"/>
</dbReference>
<dbReference type="AlphaFoldDB" id="A0A2C6WPD7"/>
<dbReference type="PANTHER" id="PTHR36435">
    <property type="entry name" value="SLR1288 PROTEIN"/>
    <property type="match status" value="1"/>
</dbReference>
<dbReference type="PANTHER" id="PTHR36435:SF1">
    <property type="entry name" value="CAAX AMINO TERMINAL PROTEASE FAMILY PROTEIN"/>
    <property type="match status" value="1"/>
</dbReference>
<reference evidence="3" key="3">
    <citation type="submission" date="2017-10" db="EMBL/GenBank/DDBJ databases">
        <authorList>
            <person name="Vrbovska V."/>
            <person name="Kovarovic V."/>
            <person name="Indrakova A."/>
        </authorList>
    </citation>
    <scope>NUCLEOTIDE SEQUENCE</scope>
    <source>
        <strain evidence="3">CCM 8730</strain>
    </source>
</reference>
<evidence type="ECO:0000313" key="5">
    <source>
        <dbReference type="Proteomes" id="UP000223828"/>
    </source>
</evidence>
<feature type="transmembrane region" description="Helical" evidence="1">
    <location>
        <begin position="231"/>
        <end position="250"/>
    </location>
</feature>
<dbReference type="Proteomes" id="UP001056588">
    <property type="component" value="Chromosome"/>
</dbReference>
<keyword evidence="1" id="KW-0472">Membrane</keyword>
<dbReference type="InterPro" id="IPR003675">
    <property type="entry name" value="Rce1/LyrA-like_dom"/>
</dbReference>
<keyword evidence="6" id="KW-1185">Reference proteome</keyword>
<proteinExistence type="predicted"/>
<evidence type="ECO:0000313" key="6">
    <source>
        <dbReference type="Proteomes" id="UP001056588"/>
    </source>
</evidence>
<keyword evidence="1" id="KW-0812">Transmembrane</keyword>
<feature type="transmembrane region" description="Helical" evidence="1">
    <location>
        <begin position="101"/>
        <end position="121"/>
    </location>
</feature>
<dbReference type="Pfam" id="PF02517">
    <property type="entry name" value="Rce1-like"/>
    <property type="match status" value="1"/>
</dbReference>
<sequence>MSLRNEQKYQWKDVQGRDFFLPLIYIVGNFCISILVITMMIVVNSTQGKGTSSFEVNTSGTPAIILEIVGFVIIMGLWILFHRHTFKQEWRLGIQNIKQHWKLIIITFVVILAFKEIYPYLVDAFAPEQWKFEETQNDKIIEGMFDTPISTVLAFFSIVIIAPMTEEFLFRHLLIGELGKKLNFYVMSVISVIVFASLHVTEAKSPLEIVMYIAIAVGIVYVYLKSQRSLAVAMTLHALNNFLAYLFMVIM</sequence>
<keyword evidence="3" id="KW-0378">Hydrolase</keyword>
<dbReference type="GO" id="GO:0080120">
    <property type="term" value="P:CAAX-box protein maturation"/>
    <property type="evidence" value="ECO:0007669"/>
    <property type="project" value="UniProtKB-ARBA"/>
</dbReference>
<reference evidence="4" key="4">
    <citation type="submission" date="2022-03" db="EMBL/GenBank/DDBJ databases">
        <title>Complete Genome Sequence of Staphylococcus edaphicus strain CCM 8731.</title>
        <authorList>
            <person name="Rimmer C.O."/>
            <person name="Thomas J.C."/>
        </authorList>
    </citation>
    <scope>NUCLEOTIDE SEQUENCE</scope>
    <source>
        <strain evidence="4">CCM 8731</strain>
    </source>
</reference>
<dbReference type="GO" id="GO:0004175">
    <property type="term" value="F:endopeptidase activity"/>
    <property type="evidence" value="ECO:0007669"/>
    <property type="project" value="UniProtKB-ARBA"/>
</dbReference>
<dbReference type="RefSeq" id="WP_099089944.1">
    <property type="nucleotide sequence ID" value="NZ_CP093217.1"/>
</dbReference>
<evidence type="ECO:0000313" key="3">
    <source>
        <dbReference type="EMBL" id="PHK49935.1"/>
    </source>
</evidence>
<reference evidence="5" key="2">
    <citation type="submission" date="2017-10" db="EMBL/GenBank/DDBJ databases">
        <title>Staphylococcus edaphicus sp. nov., isolated in Antarctica, harbouring mecC gene and genomic islands essential in adaptation to extreme environment.</title>
        <authorList>
            <person name="Pantucek R."/>
            <person name="Sedlacek I."/>
            <person name="Indrakova A."/>
            <person name="Vrbovska V."/>
            <person name="Maslanova I."/>
            <person name="Kovarovic V."/>
            <person name="Svec P."/>
            <person name="Kralova S."/>
            <person name="Kristofova L."/>
            <person name="Keklakova J."/>
            <person name="Petras P."/>
            <person name="Doskar J."/>
        </authorList>
    </citation>
    <scope>NUCLEOTIDE SEQUENCE [LARGE SCALE GENOMIC DNA]</scope>
    <source>
        <strain evidence="5">CCM 5085</strain>
    </source>
</reference>
<keyword evidence="1" id="KW-1133">Transmembrane helix</keyword>
<dbReference type="GO" id="GO:0008237">
    <property type="term" value="F:metallopeptidase activity"/>
    <property type="evidence" value="ECO:0007669"/>
    <property type="project" value="UniProtKB-KW"/>
</dbReference>